<accession>A0A8T2S1F3</accession>
<evidence type="ECO:0000313" key="3">
    <source>
        <dbReference type="EMBL" id="KAH7301744.1"/>
    </source>
</evidence>
<feature type="domain" description="Retrotransposon gag" evidence="2">
    <location>
        <begin position="126"/>
        <end position="201"/>
    </location>
</feature>
<dbReference type="EMBL" id="CM035428">
    <property type="protein sequence ID" value="KAH7301744.1"/>
    <property type="molecule type" value="Genomic_DNA"/>
</dbReference>
<proteinExistence type="predicted"/>
<dbReference type="OrthoDB" id="1002398at2759"/>
<dbReference type="Pfam" id="PF03732">
    <property type="entry name" value="Retrotrans_gag"/>
    <property type="match status" value="1"/>
</dbReference>
<evidence type="ECO:0000256" key="1">
    <source>
        <dbReference type="SAM" id="MobiDB-lite"/>
    </source>
</evidence>
<keyword evidence="4" id="KW-1185">Reference proteome</keyword>
<dbReference type="PANTHER" id="PTHR33223:SF6">
    <property type="entry name" value="CCHC-TYPE DOMAIN-CONTAINING PROTEIN"/>
    <property type="match status" value="1"/>
</dbReference>
<reference evidence="3 4" key="1">
    <citation type="submission" date="2021-08" db="EMBL/GenBank/DDBJ databases">
        <title>WGS assembly of Ceratopteris richardii.</title>
        <authorList>
            <person name="Marchant D.B."/>
            <person name="Chen G."/>
            <person name="Jenkins J."/>
            <person name="Shu S."/>
            <person name="Leebens-Mack J."/>
            <person name="Grimwood J."/>
            <person name="Schmutz J."/>
            <person name="Soltis P."/>
            <person name="Soltis D."/>
            <person name="Chen Z.-H."/>
        </authorList>
    </citation>
    <scope>NUCLEOTIDE SEQUENCE [LARGE SCALE GENOMIC DNA]</scope>
    <source>
        <strain evidence="3">Whitten #5841</strain>
        <tissue evidence="3">Leaf</tissue>
    </source>
</reference>
<gene>
    <name evidence="3" type="ORF">KP509_23G040200</name>
</gene>
<evidence type="ECO:0000313" key="4">
    <source>
        <dbReference type="Proteomes" id="UP000825935"/>
    </source>
</evidence>
<sequence>MTRTRSSHKEGSLSIVKTPIKSYQRKRLHYIPPRAPPLPFPFRDPSSLRGILDWHSMPPSTDMADNQRPQAVVMGHDLTNLLSRINIKFPSFKAAPHEDADDHVRRFVSLCKSRGLHKREDAFLALFPATLKGLADRRYNQHDEAHFTTWDALKTAFTTTFTPGNSTECILAQLENLKVQKGEAFSELMTRVKSLVSHRPHNLGDFLVKKWVEKALPKTSQQKLRQLLQPDASLEEFEAAASRIEAARVQLKEHEGMDEFTSDPLAQLRREL</sequence>
<feature type="region of interest" description="Disordered" evidence="1">
    <location>
        <begin position="253"/>
        <end position="272"/>
    </location>
</feature>
<evidence type="ECO:0000259" key="2">
    <source>
        <dbReference type="Pfam" id="PF03732"/>
    </source>
</evidence>
<comment type="caution">
    <text evidence="3">The sequence shown here is derived from an EMBL/GenBank/DDBJ whole genome shotgun (WGS) entry which is preliminary data.</text>
</comment>
<name>A0A8T2S1F3_CERRI</name>
<dbReference type="PANTHER" id="PTHR33223">
    <property type="entry name" value="CCHC-TYPE DOMAIN-CONTAINING PROTEIN"/>
    <property type="match status" value="1"/>
</dbReference>
<dbReference type="InterPro" id="IPR005162">
    <property type="entry name" value="Retrotrans_gag_dom"/>
</dbReference>
<dbReference type="AlphaFoldDB" id="A0A8T2S1F3"/>
<organism evidence="3 4">
    <name type="scientific">Ceratopteris richardii</name>
    <name type="common">Triangle waterfern</name>
    <dbReference type="NCBI Taxonomy" id="49495"/>
    <lineage>
        <taxon>Eukaryota</taxon>
        <taxon>Viridiplantae</taxon>
        <taxon>Streptophyta</taxon>
        <taxon>Embryophyta</taxon>
        <taxon>Tracheophyta</taxon>
        <taxon>Polypodiopsida</taxon>
        <taxon>Polypodiidae</taxon>
        <taxon>Polypodiales</taxon>
        <taxon>Pteridineae</taxon>
        <taxon>Pteridaceae</taxon>
        <taxon>Parkerioideae</taxon>
        <taxon>Ceratopteris</taxon>
    </lineage>
</organism>
<dbReference type="Proteomes" id="UP000825935">
    <property type="component" value="Chromosome 23"/>
</dbReference>
<protein>
    <recommendedName>
        <fullName evidence="2">Retrotransposon gag domain-containing protein</fullName>
    </recommendedName>
</protein>